<feature type="region of interest" description="Disordered" evidence="11">
    <location>
        <begin position="504"/>
        <end position="650"/>
    </location>
</feature>
<gene>
    <name evidence="13" type="ORF">SmJEL517_g04467</name>
</gene>
<feature type="compositionally biased region" description="Polar residues" evidence="11">
    <location>
        <begin position="617"/>
        <end position="636"/>
    </location>
</feature>
<evidence type="ECO:0000313" key="13">
    <source>
        <dbReference type="EMBL" id="TPX32418.1"/>
    </source>
</evidence>
<feature type="region of interest" description="Disordered" evidence="11">
    <location>
        <begin position="991"/>
        <end position="1021"/>
    </location>
</feature>
<proteinExistence type="inferred from homology"/>
<dbReference type="Proteomes" id="UP000319731">
    <property type="component" value="Unassembled WGS sequence"/>
</dbReference>
<keyword evidence="5" id="KW-0677">Repeat</keyword>
<dbReference type="EMBL" id="QEAO01000030">
    <property type="protein sequence ID" value="TPX32418.1"/>
    <property type="molecule type" value="Genomic_DNA"/>
</dbReference>
<keyword evidence="7" id="KW-0206">Cytoskeleton</keyword>
<organism evidence="13 14">
    <name type="scientific">Synchytrium microbalum</name>
    <dbReference type="NCBI Taxonomy" id="1806994"/>
    <lineage>
        <taxon>Eukaryota</taxon>
        <taxon>Fungi</taxon>
        <taxon>Fungi incertae sedis</taxon>
        <taxon>Chytridiomycota</taxon>
        <taxon>Chytridiomycota incertae sedis</taxon>
        <taxon>Chytridiomycetes</taxon>
        <taxon>Synchytriales</taxon>
        <taxon>Synchytriaceae</taxon>
        <taxon>Synchytrium</taxon>
    </lineage>
</organism>
<evidence type="ECO:0000256" key="3">
    <source>
        <dbReference type="ARBA" id="ARBA00014910"/>
    </source>
</evidence>
<dbReference type="RefSeq" id="XP_031023626.1">
    <property type="nucleotide sequence ID" value="XM_031170395.1"/>
</dbReference>
<evidence type="ECO:0000256" key="4">
    <source>
        <dbReference type="ARBA" id="ARBA00022490"/>
    </source>
</evidence>
<evidence type="ECO:0000256" key="9">
    <source>
        <dbReference type="ARBA" id="ARBA00031694"/>
    </source>
</evidence>
<dbReference type="OrthoDB" id="10064898at2759"/>
<sequence>MEPLLETQESKVIDPAWKRFGPATLAIAALSFTMVIVLLGVNVYWTSEEAFIPILDADPIITTLPFHPFTNTSTESHSFELALRWVSCTEGFIEIEQRNCTEAGNIALSQNPVIQQELYDYGPDAFYLLLTRAERSAWVKTRRKSNCSQQLPFTVLDSSVSSPVTMTLYHQYQNYNDITDVNVKGTMLINSVIVKDMAVEFPKSCPPPVSGALSAGSWVRNNGTRRREYIWKMNDREIDTAVMMFDRQDKTLHPCLVEGPGRPTVNITIVGDSHMRVSTSELLARLNGVIDRDYKESMSIYGAYTDWKASPPLDTKVIKVGRLWIRLIGDARLVDDFAWTENNTVTMTSDIIVFSYGQWVIRDLNHGYDAISGHWPTQQYLNRLRNYAESLATYRTARSETGRELRVFFQTMPAYKQDNGTRVKFAEVQDMRTHRRMQYRVDKSIEMMSEFNITVFDYFKYTLAWIDKSPDNLHYPLTDATAALIDEWLHSTFSTPYKKTTRTTAWMAPDTSGTNTARDKSKSPQKPQHQIRNVPSAERNSYLPTQGPSSSALGDSFNTTIGTGSVSESSRTSPSNQSSQTASTTVSQRTPGIVSLGRQSTERGVRNRQDTPRPDSPSGSPLSASKRISNHGQVRNSYLPDEGKSTSALGDAFNTTVADTVESNITTESSHREIVSRESSPAPVFVSTLRPQPLGIPPTSKAKSTSRAVSPRRSRMATFGLEDAEFGSPDSATTITPGLAAFTRPLPQQQQRGNGHSLHADMEVSKFSEGLDKWTGLMKRAILADFVEIKGDLSSRLIDQHAQESQILNDGLAEYGRQIADLSKNLNEAEKISSARLKLVEAAATFLINKRSKAVMFLAFARWRLRYAEVRKTIMCDTMAIKHHRRALQRKVFESWQHEIGASWRKREAKKIKMESERTLETLALSYEKRISELTNKLNDTLVALKESEVKRAAQQADMKQAFMRGVCALNMEALTVFGDATVDQAVNHDDAASNSQPVESNRHVSINTTTTAAATTTPLNRSVSENSAAYAHNPQPISQQSLNSTPSVSAQTPFQSSTSSSHRAQTYSAPVNSSNSASLQPRGVYVTRHIVPTPSSPDIPRRNNVPVPQRYPSRG</sequence>
<evidence type="ECO:0000256" key="7">
    <source>
        <dbReference type="ARBA" id="ARBA00023212"/>
    </source>
</evidence>
<dbReference type="STRING" id="1806994.A0A507BZ83"/>
<comment type="caution">
    <text evidence="13">The sequence shown here is derived from an EMBL/GenBank/DDBJ whole genome shotgun (WGS) entry which is preliminary data.</text>
</comment>
<feature type="compositionally biased region" description="Polar residues" evidence="11">
    <location>
        <begin position="1036"/>
        <end position="1080"/>
    </location>
</feature>
<dbReference type="PANTHER" id="PTHR28618:SF1">
    <property type="entry name" value="CENTROSOMAL PROTEIN POC5"/>
    <property type="match status" value="1"/>
</dbReference>
<feature type="compositionally biased region" description="Basic and acidic residues" evidence="11">
    <location>
        <begin position="600"/>
        <end position="613"/>
    </location>
</feature>
<feature type="compositionally biased region" description="Polar residues" evidence="11">
    <location>
        <begin position="524"/>
        <end position="566"/>
    </location>
</feature>
<evidence type="ECO:0000256" key="11">
    <source>
        <dbReference type="SAM" id="MobiDB-lite"/>
    </source>
</evidence>
<evidence type="ECO:0000256" key="8">
    <source>
        <dbReference type="ARBA" id="ARBA00023306"/>
    </source>
</evidence>
<keyword evidence="12" id="KW-1133">Transmembrane helix</keyword>
<evidence type="ECO:0000256" key="2">
    <source>
        <dbReference type="ARBA" id="ARBA00010411"/>
    </source>
</evidence>
<keyword evidence="12" id="KW-0812">Transmembrane</keyword>
<dbReference type="GO" id="GO:0005814">
    <property type="term" value="C:centriole"/>
    <property type="evidence" value="ECO:0007669"/>
    <property type="project" value="UniProtKB-SubCell"/>
</dbReference>
<name>A0A507BZ83_9FUNG</name>
<keyword evidence="14" id="KW-1185">Reference proteome</keyword>
<evidence type="ECO:0000313" key="14">
    <source>
        <dbReference type="Proteomes" id="UP000319731"/>
    </source>
</evidence>
<keyword evidence="12" id="KW-0472">Membrane</keyword>
<dbReference type="GeneID" id="42005692"/>
<evidence type="ECO:0000256" key="10">
    <source>
        <dbReference type="ARBA" id="ARBA00049959"/>
    </source>
</evidence>
<feature type="compositionally biased region" description="Low complexity" evidence="11">
    <location>
        <begin position="567"/>
        <end position="590"/>
    </location>
</feature>
<keyword evidence="8" id="KW-0131">Cell cycle</keyword>
<keyword evidence="6" id="KW-0175">Coiled coil</keyword>
<evidence type="ECO:0000256" key="5">
    <source>
        <dbReference type="ARBA" id="ARBA00022737"/>
    </source>
</evidence>
<evidence type="ECO:0000256" key="6">
    <source>
        <dbReference type="ARBA" id="ARBA00023054"/>
    </source>
</evidence>
<comment type="subcellular location">
    <subcellularLocation>
        <location evidence="1">Cytoplasm</location>
        <location evidence="1">Cytoskeleton</location>
        <location evidence="1">Microtubule organizing center</location>
        <location evidence="1">Centrosome</location>
        <location evidence="1">Centriole</location>
    </subcellularLocation>
</comment>
<comment type="function">
    <text evidence="10">Essential for the assembly of the distal half of centrioles, required for centriole elongation. Acts as a negative regulator of centriole elongation.</text>
</comment>
<keyword evidence="4" id="KW-0963">Cytoplasm</keyword>
<dbReference type="PANTHER" id="PTHR28618">
    <property type="entry name" value="CENTROSOMAL PROTEIN POC5"/>
    <property type="match status" value="1"/>
</dbReference>
<feature type="region of interest" description="Disordered" evidence="11">
    <location>
        <begin position="1036"/>
        <end position="1116"/>
    </location>
</feature>
<evidence type="ECO:0000256" key="1">
    <source>
        <dbReference type="ARBA" id="ARBA00004114"/>
    </source>
</evidence>
<feature type="region of interest" description="Disordered" evidence="11">
    <location>
        <begin position="685"/>
        <end position="713"/>
    </location>
</feature>
<feature type="transmembrane region" description="Helical" evidence="12">
    <location>
        <begin position="20"/>
        <end position="45"/>
    </location>
</feature>
<reference evidence="13 14" key="1">
    <citation type="journal article" date="2019" name="Sci. Rep.">
        <title>Comparative genomics of chytrid fungi reveal insights into the obligate biotrophic and pathogenic lifestyle of Synchytrium endobioticum.</title>
        <authorList>
            <person name="van de Vossenberg B.T.L.H."/>
            <person name="Warris S."/>
            <person name="Nguyen H.D.T."/>
            <person name="van Gent-Pelzer M.P.E."/>
            <person name="Joly D.L."/>
            <person name="van de Geest H.C."/>
            <person name="Bonants P.J.M."/>
            <person name="Smith D.S."/>
            <person name="Levesque C.A."/>
            <person name="van der Lee T.A.J."/>
        </authorList>
    </citation>
    <scope>NUCLEOTIDE SEQUENCE [LARGE SCALE GENOMIC DNA]</scope>
    <source>
        <strain evidence="13 14">JEL517</strain>
    </source>
</reference>
<protein>
    <recommendedName>
        <fullName evidence="3">Centrosomal protein POC5</fullName>
    </recommendedName>
    <alternativeName>
        <fullName evidence="9">Protein of centriole 5</fullName>
    </alternativeName>
</protein>
<evidence type="ECO:0000256" key="12">
    <source>
        <dbReference type="SAM" id="Phobius"/>
    </source>
</evidence>
<dbReference type="InterPro" id="IPR033351">
    <property type="entry name" value="POC5"/>
</dbReference>
<accession>A0A507BZ83</accession>
<dbReference type="AlphaFoldDB" id="A0A507BZ83"/>
<comment type="similarity">
    <text evidence="2">Belongs to the POC5 family.</text>
</comment>
<feature type="compositionally biased region" description="Low complexity" evidence="11">
    <location>
        <begin position="1009"/>
        <end position="1018"/>
    </location>
</feature>
<feature type="compositionally biased region" description="Polar residues" evidence="11">
    <location>
        <begin position="993"/>
        <end position="1008"/>
    </location>
</feature>